<gene>
    <name evidence="2" type="ORF">GRI99_06725</name>
</gene>
<protein>
    <submittedName>
        <fullName evidence="2">Uncharacterized protein</fullName>
    </submittedName>
</protein>
<name>A0A844Z054_9SPHN</name>
<reference evidence="2 3" key="1">
    <citation type="submission" date="2019-12" db="EMBL/GenBank/DDBJ databases">
        <title>Genomic-based taxomic classification of the family Erythrobacteraceae.</title>
        <authorList>
            <person name="Xu L."/>
        </authorList>
    </citation>
    <scope>NUCLEOTIDE SEQUENCE [LARGE SCALE GENOMIC DNA]</scope>
    <source>
        <strain evidence="2 3">M0322</strain>
    </source>
</reference>
<evidence type="ECO:0000256" key="1">
    <source>
        <dbReference type="SAM" id="SignalP"/>
    </source>
</evidence>
<organism evidence="2 3">
    <name type="scientific">Alteraurantiacibacter buctensis</name>
    <dbReference type="NCBI Taxonomy" id="1503981"/>
    <lineage>
        <taxon>Bacteria</taxon>
        <taxon>Pseudomonadati</taxon>
        <taxon>Pseudomonadota</taxon>
        <taxon>Alphaproteobacteria</taxon>
        <taxon>Sphingomonadales</taxon>
        <taxon>Erythrobacteraceae</taxon>
        <taxon>Alteraurantiacibacter</taxon>
    </lineage>
</organism>
<proteinExistence type="predicted"/>
<dbReference type="EMBL" id="WTYV01000002">
    <property type="protein sequence ID" value="MXO71333.1"/>
    <property type="molecule type" value="Genomic_DNA"/>
</dbReference>
<dbReference type="RefSeq" id="WP_160771262.1">
    <property type="nucleotide sequence ID" value="NZ_WTYV01000002.1"/>
</dbReference>
<accession>A0A844Z054</accession>
<feature type="chain" id="PRO_5032534501" evidence="1">
    <location>
        <begin position="22"/>
        <end position="105"/>
    </location>
</feature>
<sequence>MPKGRLALGLAVLALCAGTAACVLPPDTPTVIASAAGTSAQDAYRVSSVAQEYEVLRVLGLEARSQALHVINGQPYDVITAFNPRTGETRDVWFDIARFYNRGAF</sequence>
<evidence type="ECO:0000313" key="2">
    <source>
        <dbReference type="EMBL" id="MXO71333.1"/>
    </source>
</evidence>
<comment type="caution">
    <text evidence="2">The sequence shown here is derived from an EMBL/GenBank/DDBJ whole genome shotgun (WGS) entry which is preliminary data.</text>
</comment>
<dbReference type="Proteomes" id="UP000466966">
    <property type="component" value="Unassembled WGS sequence"/>
</dbReference>
<dbReference type="OrthoDB" id="7428875at2"/>
<dbReference type="AlphaFoldDB" id="A0A844Z054"/>
<evidence type="ECO:0000313" key="3">
    <source>
        <dbReference type="Proteomes" id="UP000466966"/>
    </source>
</evidence>
<keyword evidence="1" id="KW-0732">Signal</keyword>
<feature type="signal peptide" evidence="1">
    <location>
        <begin position="1"/>
        <end position="21"/>
    </location>
</feature>
<dbReference type="PROSITE" id="PS51257">
    <property type="entry name" value="PROKAR_LIPOPROTEIN"/>
    <property type="match status" value="1"/>
</dbReference>
<keyword evidence="3" id="KW-1185">Reference proteome</keyword>